<dbReference type="InterPro" id="IPR032168">
    <property type="entry name" value="DUF5004"/>
</dbReference>
<dbReference type="AlphaFoldDB" id="A0A2T7BE79"/>
<name>A0A2T7BE79_9BACT</name>
<dbReference type="Pfam" id="PF16395">
    <property type="entry name" value="DUF5004"/>
    <property type="match status" value="1"/>
</dbReference>
<organism evidence="1 2">
    <name type="scientific">Chitinophaga parva</name>
    <dbReference type="NCBI Taxonomy" id="2169414"/>
    <lineage>
        <taxon>Bacteria</taxon>
        <taxon>Pseudomonadati</taxon>
        <taxon>Bacteroidota</taxon>
        <taxon>Chitinophagia</taxon>
        <taxon>Chitinophagales</taxon>
        <taxon>Chitinophagaceae</taxon>
        <taxon>Chitinophaga</taxon>
    </lineage>
</organism>
<proteinExistence type="predicted"/>
<dbReference type="OrthoDB" id="1467887at2"/>
<keyword evidence="2" id="KW-1185">Reference proteome</keyword>
<accession>A0A2T7BE79</accession>
<sequence>MNLTTLFRVAGRIGIVLLLMGTFGCHHNDMLVAESTKDISGEWRITKCVRNGVDITTLADFSQFRIHFTTDGKYTMDNVLPFVVSKNGTYALDDPKYPFRLKFTPDGDTAVSTTFNYPVAAGARNIIFTFSPGCGANVYLYTLQRVQP</sequence>
<gene>
    <name evidence="1" type="ORF">DCC81_23695</name>
</gene>
<comment type="caution">
    <text evidence="1">The sequence shown here is derived from an EMBL/GenBank/DDBJ whole genome shotgun (WGS) entry which is preliminary data.</text>
</comment>
<evidence type="ECO:0000313" key="2">
    <source>
        <dbReference type="Proteomes" id="UP000244450"/>
    </source>
</evidence>
<evidence type="ECO:0000313" key="1">
    <source>
        <dbReference type="EMBL" id="PUZ23387.1"/>
    </source>
</evidence>
<protein>
    <submittedName>
        <fullName evidence="1">DUF5004 domain-containing protein</fullName>
    </submittedName>
</protein>
<dbReference type="EMBL" id="QCYK01000003">
    <property type="protein sequence ID" value="PUZ23387.1"/>
    <property type="molecule type" value="Genomic_DNA"/>
</dbReference>
<dbReference type="Proteomes" id="UP000244450">
    <property type="component" value="Unassembled WGS sequence"/>
</dbReference>
<reference evidence="1 2" key="1">
    <citation type="submission" date="2018-04" db="EMBL/GenBank/DDBJ databases">
        <title>Chitinophaga fuyangensis sp. nov., isolated from soil in a chemical factory.</title>
        <authorList>
            <person name="Chen K."/>
        </authorList>
    </citation>
    <scope>NUCLEOTIDE SEQUENCE [LARGE SCALE GENOMIC DNA]</scope>
    <source>
        <strain evidence="1 2">LY-1</strain>
    </source>
</reference>
<dbReference type="RefSeq" id="WP_108689180.1">
    <property type="nucleotide sequence ID" value="NZ_QCYK01000003.1"/>
</dbReference>